<dbReference type="InterPro" id="IPR036250">
    <property type="entry name" value="AcylCo_DH-like_C"/>
</dbReference>
<name>A0ABS5KTH2_9ACTN</name>
<keyword evidence="16" id="KW-1185">Reference proteome</keyword>
<keyword evidence="6 10" id="KW-0560">Oxidoreductase</keyword>
<dbReference type="SUPFAM" id="SSF47203">
    <property type="entry name" value="Acyl-CoA dehydrogenase C-terminal domain-like"/>
    <property type="match status" value="1"/>
</dbReference>
<feature type="domain" description="Acyl-CoA dehydrogenase/oxidase N-terminal" evidence="14">
    <location>
        <begin position="9"/>
        <end position="119"/>
    </location>
</feature>
<dbReference type="Pfam" id="PF00441">
    <property type="entry name" value="Acyl-CoA_dh_1"/>
    <property type="match status" value="1"/>
</dbReference>
<evidence type="ECO:0000259" key="12">
    <source>
        <dbReference type="Pfam" id="PF00441"/>
    </source>
</evidence>
<evidence type="ECO:0000256" key="3">
    <source>
        <dbReference type="ARBA" id="ARBA00009347"/>
    </source>
</evidence>
<dbReference type="PANTHER" id="PTHR48083:SF20">
    <property type="entry name" value="LONG-CHAIN SPECIFIC ACYL-COA DEHYDROGENASE, MITOCHONDRIAL"/>
    <property type="match status" value="1"/>
</dbReference>
<dbReference type="Gene3D" id="1.20.140.10">
    <property type="entry name" value="Butyryl-CoA Dehydrogenase, subunit A, domain 3"/>
    <property type="match status" value="1"/>
</dbReference>
<evidence type="ECO:0000256" key="8">
    <source>
        <dbReference type="ARBA" id="ARBA00040394"/>
    </source>
</evidence>
<dbReference type="InterPro" id="IPR009075">
    <property type="entry name" value="AcylCo_DH/oxidase_C"/>
</dbReference>
<evidence type="ECO:0000256" key="10">
    <source>
        <dbReference type="RuleBase" id="RU362125"/>
    </source>
</evidence>
<feature type="region of interest" description="Disordered" evidence="11">
    <location>
        <begin position="193"/>
        <end position="213"/>
    </location>
</feature>
<keyword evidence="5 10" id="KW-0274">FAD</keyword>
<evidence type="ECO:0000256" key="5">
    <source>
        <dbReference type="ARBA" id="ARBA00022827"/>
    </source>
</evidence>
<dbReference type="InterPro" id="IPR013786">
    <property type="entry name" value="AcylCoA_DH/ox_N"/>
</dbReference>
<evidence type="ECO:0000313" key="16">
    <source>
        <dbReference type="Proteomes" id="UP000730482"/>
    </source>
</evidence>
<dbReference type="InterPro" id="IPR037069">
    <property type="entry name" value="AcylCoA_DH/ox_N_sf"/>
</dbReference>
<dbReference type="EMBL" id="JAAFYZ010000070">
    <property type="protein sequence ID" value="MBS2549361.1"/>
    <property type="molecule type" value="Genomic_DNA"/>
</dbReference>
<dbReference type="InterPro" id="IPR009100">
    <property type="entry name" value="AcylCoA_DH/oxidase_NM_dom_sf"/>
</dbReference>
<organism evidence="15 16">
    <name type="scientific">Catenulispora pinistramenti</name>
    <dbReference type="NCBI Taxonomy" id="2705254"/>
    <lineage>
        <taxon>Bacteria</taxon>
        <taxon>Bacillati</taxon>
        <taxon>Actinomycetota</taxon>
        <taxon>Actinomycetes</taxon>
        <taxon>Catenulisporales</taxon>
        <taxon>Catenulisporaceae</taxon>
        <taxon>Catenulispora</taxon>
    </lineage>
</organism>
<evidence type="ECO:0000256" key="2">
    <source>
        <dbReference type="ARBA" id="ARBA00005102"/>
    </source>
</evidence>
<dbReference type="InterPro" id="IPR006089">
    <property type="entry name" value="Acyl-CoA_DH_CS"/>
</dbReference>
<dbReference type="InterPro" id="IPR046373">
    <property type="entry name" value="Acyl-CoA_Oxase/DH_mid-dom_sf"/>
</dbReference>
<comment type="similarity">
    <text evidence="3 10">Belongs to the acyl-CoA dehydrogenase family.</text>
</comment>
<comment type="pathway">
    <text evidence="2">Siderophore biosynthesis; mycobactin biosynthesis.</text>
</comment>
<dbReference type="RefSeq" id="WP_212010922.1">
    <property type="nucleotide sequence ID" value="NZ_JAAFYZ010000070.1"/>
</dbReference>
<evidence type="ECO:0000259" key="13">
    <source>
        <dbReference type="Pfam" id="PF02770"/>
    </source>
</evidence>
<dbReference type="SUPFAM" id="SSF56645">
    <property type="entry name" value="Acyl-CoA dehydrogenase NM domain-like"/>
    <property type="match status" value="1"/>
</dbReference>
<dbReference type="Pfam" id="PF02771">
    <property type="entry name" value="Acyl-CoA_dh_N"/>
    <property type="match status" value="1"/>
</dbReference>
<dbReference type="PANTHER" id="PTHR48083">
    <property type="entry name" value="MEDIUM-CHAIN SPECIFIC ACYL-COA DEHYDROGENASE, MITOCHONDRIAL-RELATED"/>
    <property type="match status" value="1"/>
</dbReference>
<evidence type="ECO:0000259" key="14">
    <source>
        <dbReference type="Pfam" id="PF02771"/>
    </source>
</evidence>
<feature type="domain" description="Acyl-CoA dehydrogenase/oxidase C-terminal" evidence="12">
    <location>
        <begin position="248"/>
        <end position="396"/>
    </location>
</feature>
<evidence type="ECO:0000256" key="7">
    <source>
        <dbReference type="ARBA" id="ARBA00037085"/>
    </source>
</evidence>
<evidence type="ECO:0000256" key="4">
    <source>
        <dbReference type="ARBA" id="ARBA00022630"/>
    </source>
</evidence>
<dbReference type="Gene3D" id="2.40.110.10">
    <property type="entry name" value="Butyryl-CoA Dehydrogenase, subunit A, domain 2"/>
    <property type="match status" value="1"/>
</dbReference>
<protein>
    <recommendedName>
        <fullName evidence="8">Acyl-[acyl-carrier-protein] dehydrogenase MbtN</fullName>
    </recommendedName>
    <alternativeName>
        <fullName evidence="9">Mycobactin synthase protein N</fullName>
    </alternativeName>
</protein>
<proteinExistence type="inferred from homology"/>
<dbReference type="PROSITE" id="PS00073">
    <property type="entry name" value="ACYL_COA_DH_2"/>
    <property type="match status" value="1"/>
</dbReference>
<dbReference type="Pfam" id="PF02770">
    <property type="entry name" value="Acyl-CoA_dh_M"/>
    <property type="match status" value="1"/>
</dbReference>
<feature type="domain" description="Acyl-CoA oxidase/dehydrogenase middle" evidence="13">
    <location>
        <begin position="123"/>
        <end position="233"/>
    </location>
</feature>
<dbReference type="InterPro" id="IPR006091">
    <property type="entry name" value="Acyl-CoA_Oxase/DH_mid-dom"/>
</dbReference>
<evidence type="ECO:0000256" key="9">
    <source>
        <dbReference type="ARBA" id="ARBA00042660"/>
    </source>
</evidence>
<comment type="caution">
    <text evidence="15">The sequence shown here is derived from an EMBL/GenBank/DDBJ whole genome shotgun (WGS) entry which is preliminary data.</text>
</comment>
<dbReference type="InterPro" id="IPR050741">
    <property type="entry name" value="Acyl-CoA_dehydrogenase"/>
</dbReference>
<feature type="compositionally biased region" description="Gly residues" evidence="11">
    <location>
        <begin position="193"/>
        <end position="203"/>
    </location>
</feature>
<evidence type="ECO:0000256" key="6">
    <source>
        <dbReference type="ARBA" id="ARBA00023002"/>
    </source>
</evidence>
<sequence>MSRSPWASDDVEALRELATSFFTHEALPREEEFAAQGFPSKDMWQAAGKVGLLCESIPEEYGGGGGSFAHEVAVIEAQIRVGAGAMAIIVHAGIVAHYINAYATEEQKRRWLPRMASGDLVGAIAMTEPGTGSDLQSIKTKAVRDGDEYVISGAKTFITNGHTAGLIVIAAKTDATQGAHGVSLLVAEVAGGDSGGDGDGDSNGAGDTPGFQRGRVLNKVGQHSTDTAELFFDGLRVPAENLLGGVEGQGFVQLMVQLPQERLLVAAAGMAMLEAAVDHTVAYTKQREAFGKPLFKLQNTRFELAECATIARVARVFFDDCVLKHLDGGLDATTASMAKYWITDRQTEVIDRCVQLHGGYGYMLEYPIARLFVDGRVQRIYGGANEIMKELIARSL</sequence>
<gene>
    <name evidence="15" type="ORF">KGQ19_21085</name>
</gene>
<evidence type="ECO:0000313" key="15">
    <source>
        <dbReference type="EMBL" id="MBS2549361.1"/>
    </source>
</evidence>
<comment type="function">
    <text evidence="7">Catalyzes the dehydrogenation at the alpha-beta position of ACP-bound acyl chains. This results in the introduction of a double bond in the lipidic chain, which is further transferred to the epsilon-amino group of lysine residue in the mycobactin core by MbtK.</text>
</comment>
<keyword evidence="4 10" id="KW-0285">Flavoprotein</keyword>
<dbReference type="Gene3D" id="1.10.540.10">
    <property type="entry name" value="Acyl-CoA dehydrogenase/oxidase, N-terminal domain"/>
    <property type="match status" value="1"/>
</dbReference>
<reference evidence="15 16" key="1">
    <citation type="submission" date="2020-02" db="EMBL/GenBank/DDBJ databases">
        <title>Acidophilic actinobacteria isolated from forest soil.</title>
        <authorList>
            <person name="Golinska P."/>
        </authorList>
    </citation>
    <scope>NUCLEOTIDE SEQUENCE [LARGE SCALE GENOMIC DNA]</scope>
    <source>
        <strain evidence="15 16">NL8</strain>
    </source>
</reference>
<accession>A0ABS5KTH2</accession>
<comment type="cofactor">
    <cofactor evidence="1 10">
        <name>FAD</name>
        <dbReference type="ChEBI" id="CHEBI:57692"/>
    </cofactor>
</comment>
<evidence type="ECO:0000256" key="11">
    <source>
        <dbReference type="SAM" id="MobiDB-lite"/>
    </source>
</evidence>
<dbReference type="Proteomes" id="UP000730482">
    <property type="component" value="Unassembled WGS sequence"/>
</dbReference>
<evidence type="ECO:0000256" key="1">
    <source>
        <dbReference type="ARBA" id="ARBA00001974"/>
    </source>
</evidence>